<sequence length="380" mass="40378">MVCPDCFHFLSGFFVTSLKSELPSFTGFAVFAAFTFAGDALKPETIGIVPSLLLLAVIFVTVMWCAFSVVRHAECLATLLGEPFGTLILTLAVIGIEVALIVAIMLSGDAIPTMARNTMFSVVMIVLNGLVGLCLLAGGLRHKNQTYNLQGANAFLSVLVPLAIFALVLPRITHSAPGGELSPLQSAFDVVMCLLLYGVFLAIQTVTHSDIFRQPDDDGHDEGHHGVVVRSMPFHIIGLFGALLPIILLSKKLALYVEFGIEGLGAPLALSGFIVAALVLMPEGLSALQAARDNKLQRAVNICLGSAVATIGLTVPAVLLVSWVTGLKIELGLEPADIIMLVLTLFISLLTFGSRATNYLQGAVHLALFAAYVMMIFDLS</sequence>
<dbReference type="Gene3D" id="1.20.1420.30">
    <property type="entry name" value="NCX, central ion-binding region"/>
    <property type="match status" value="1"/>
</dbReference>
<protein>
    <submittedName>
        <fullName evidence="7">Calcium:proton antiporter</fullName>
    </submittedName>
</protein>
<feature type="domain" description="Sodium/calcium exchanger membrane region" evidence="6">
    <location>
        <begin position="51"/>
        <end position="205"/>
    </location>
</feature>
<dbReference type="Pfam" id="PF01699">
    <property type="entry name" value="Na_Ca_ex"/>
    <property type="match status" value="2"/>
</dbReference>
<feature type="transmembrane region" description="Helical" evidence="5">
    <location>
        <begin position="299"/>
        <end position="324"/>
    </location>
</feature>
<dbReference type="PANTHER" id="PTHR37958">
    <property type="entry name" value="SODIUM-POTASSIUM/PROTON ANTIPORTER CHAA"/>
    <property type="match status" value="1"/>
</dbReference>
<name>A0ABN4X1K5_9HYPH</name>
<feature type="transmembrane region" description="Helical" evidence="5">
    <location>
        <begin position="190"/>
        <end position="207"/>
    </location>
</feature>
<feature type="transmembrane region" description="Helical" evidence="5">
    <location>
        <begin position="227"/>
        <end position="249"/>
    </location>
</feature>
<evidence type="ECO:0000256" key="4">
    <source>
        <dbReference type="ARBA" id="ARBA00023136"/>
    </source>
</evidence>
<gene>
    <name evidence="7" type="ORF">B0E33_27730</name>
</gene>
<organism evidence="7 8">
    <name type="scientific">Roseibium algicola</name>
    <dbReference type="NCBI Taxonomy" id="2857014"/>
    <lineage>
        <taxon>Bacteria</taxon>
        <taxon>Pseudomonadati</taxon>
        <taxon>Pseudomonadota</taxon>
        <taxon>Alphaproteobacteria</taxon>
        <taxon>Hyphomicrobiales</taxon>
        <taxon>Stappiaceae</taxon>
        <taxon>Roseibium</taxon>
    </lineage>
</organism>
<keyword evidence="2 5" id="KW-0812">Transmembrane</keyword>
<evidence type="ECO:0000259" key="6">
    <source>
        <dbReference type="Pfam" id="PF01699"/>
    </source>
</evidence>
<feature type="transmembrane region" description="Helical" evidence="5">
    <location>
        <begin position="84"/>
        <end position="106"/>
    </location>
</feature>
<proteinExistence type="predicted"/>
<dbReference type="EMBL" id="CP019630">
    <property type="protein sequence ID" value="AQQ06903.1"/>
    <property type="molecule type" value="Genomic_DNA"/>
</dbReference>
<feature type="transmembrane region" description="Helical" evidence="5">
    <location>
        <begin position="336"/>
        <end position="353"/>
    </location>
</feature>
<comment type="subcellular location">
    <subcellularLocation>
        <location evidence="1">Membrane</location>
        <topology evidence="1">Multi-pass membrane protein</topology>
    </subcellularLocation>
</comment>
<keyword evidence="8" id="KW-1185">Reference proteome</keyword>
<evidence type="ECO:0000256" key="3">
    <source>
        <dbReference type="ARBA" id="ARBA00022989"/>
    </source>
</evidence>
<feature type="transmembrane region" description="Helical" evidence="5">
    <location>
        <begin position="22"/>
        <end position="41"/>
    </location>
</feature>
<accession>A0ABN4X1K5</accession>
<dbReference type="InterPro" id="IPR044880">
    <property type="entry name" value="NCX_ion-bd_dom_sf"/>
</dbReference>
<feature type="domain" description="Sodium/calcium exchanger membrane region" evidence="6">
    <location>
        <begin position="256"/>
        <end position="376"/>
    </location>
</feature>
<keyword evidence="4 5" id="KW-0472">Membrane</keyword>
<feature type="transmembrane region" description="Helical" evidence="5">
    <location>
        <begin position="261"/>
        <end position="279"/>
    </location>
</feature>
<evidence type="ECO:0000256" key="2">
    <source>
        <dbReference type="ARBA" id="ARBA00022692"/>
    </source>
</evidence>
<dbReference type="PANTHER" id="PTHR37958:SF1">
    <property type="entry name" value="SODIUM-POTASSIUM_PROTON ANTIPORTER CHAA"/>
    <property type="match status" value="1"/>
</dbReference>
<evidence type="ECO:0000313" key="8">
    <source>
        <dbReference type="Proteomes" id="UP000188174"/>
    </source>
</evidence>
<dbReference type="InterPro" id="IPR004837">
    <property type="entry name" value="NaCa_Exmemb"/>
</dbReference>
<feature type="transmembrane region" description="Helical" evidence="5">
    <location>
        <begin position="359"/>
        <end position="377"/>
    </location>
</feature>
<keyword evidence="3 5" id="KW-1133">Transmembrane helix</keyword>
<feature type="transmembrane region" description="Helical" evidence="5">
    <location>
        <begin position="152"/>
        <end position="169"/>
    </location>
</feature>
<evidence type="ECO:0000256" key="5">
    <source>
        <dbReference type="SAM" id="Phobius"/>
    </source>
</evidence>
<dbReference type="Proteomes" id="UP000188174">
    <property type="component" value="Chromosome"/>
</dbReference>
<feature type="transmembrane region" description="Helical" evidence="5">
    <location>
        <begin position="53"/>
        <end position="72"/>
    </location>
</feature>
<feature type="transmembrane region" description="Helical" evidence="5">
    <location>
        <begin position="118"/>
        <end position="140"/>
    </location>
</feature>
<reference evidence="7 8" key="1">
    <citation type="submission" date="2017-02" db="EMBL/GenBank/DDBJ databases">
        <authorList>
            <person name="Jeong S."/>
        </authorList>
    </citation>
    <scope>NUCLEOTIDE SEQUENCE [LARGE SCALE GENOMIC DNA]</scope>
    <source>
        <strain evidence="7 8">RMAR6-6</strain>
    </source>
</reference>
<evidence type="ECO:0000313" key="7">
    <source>
        <dbReference type="EMBL" id="AQQ06903.1"/>
    </source>
</evidence>
<evidence type="ECO:0000256" key="1">
    <source>
        <dbReference type="ARBA" id="ARBA00004141"/>
    </source>
</evidence>
<dbReference type="InterPro" id="IPR052946">
    <property type="entry name" value="Alkaline_pH_Ca-Antiporter"/>
</dbReference>